<keyword evidence="4" id="KW-1185">Reference proteome</keyword>
<reference evidence="3" key="1">
    <citation type="submission" date="2021-11" db="EMBL/GenBank/DDBJ databases">
        <title>Vibrio ZSDE26 sp. nov. and Vibrio ZSDZ34 sp. nov., isolated from coastal seawater in Qingdao.</title>
        <authorList>
            <person name="Zhang P."/>
        </authorList>
    </citation>
    <scope>NUCLEOTIDE SEQUENCE</scope>
    <source>
        <strain evidence="3">ZSDZ34</strain>
    </source>
</reference>
<dbReference type="EMBL" id="JAJNNZ010000009">
    <property type="protein sequence ID" value="MCJ2377635.1"/>
    <property type="molecule type" value="Genomic_DNA"/>
</dbReference>
<dbReference type="Pfam" id="PF01970">
    <property type="entry name" value="TctA"/>
    <property type="match status" value="1"/>
</dbReference>
<protein>
    <submittedName>
        <fullName evidence="3">Tripartite tricarboxylate transporter permease</fullName>
    </submittedName>
</protein>
<feature type="transmembrane region" description="Helical" evidence="1">
    <location>
        <begin position="257"/>
        <end position="281"/>
    </location>
</feature>
<keyword evidence="1" id="KW-1133">Transmembrane helix</keyword>
<evidence type="ECO:0000256" key="1">
    <source>
        <dbReference type="SAM" id="Phobius"/>
    </source>
</evidence>
<dbReference type="Proteomes" id="UP001139488">
    <property type="component" value="Unassembled WGS sequence"/>
</dbReference>
<feature type="transmembrane region" description="Helical" evidence="1">
    <location>
        <begin position="57"/>
        <end position="80"/>
    </location>
</feature>
<feature type="transmembrane region" description="Helical" evidence="1">
    <location>
        <begin position="468"/>
        <end position="489"/>
    </location>
</feature>
<dbReference type="PANTHER" id="PTHR35342:SF5">
    <property type="entry name" value="TRICARBOXYLIC TRANSPORT PROTEIN"/>
    <property type="match status" value="1"/>
</dbReference>
<gene>
    <name evidence="3" type="ORF">LNL84_12415</name>
</gene>
<feature type="transmembrane region" description="Helical" evidence="1">
    <location>
        <begin position="12"/>
        <end position="37"/>
    </location>
</feature>
<comment type="caution">
    <text evidence="3">The sequence shown here is derived from an EMBL/GenBank/DDBJ whole genome shotgun (WGS) entry which is preliminary data.</text>
</comment>
<dbReference type="PANTHER" id="PTHR35342">
    <property type="entry name" value="TRICARBOXYLIC TRANSPORT PROTEIN"/>
    <property type="match status" value="1"/>
</dbReference>
<name>A0A9X2AWR3_9VIBR</name>
<accession>A0A9X2AWR3</accession>
<feature type="transmembrane region" description="Helical" evidence="1">
    <location>
        <begin position="430"/>
        <end position="448"/>
    </location>
</feature>
<evidence type="ECO:0000313" key="3">
    <source>
        <dbReference type="EMBL" id="MCJ2377635.1"/>
    </source>
</evidence>
<sequence length="502" mass="52068">MFDILIQGVDHFFEWSVFLSITFGCAAGLLVGVLPGLGPLMGIILMLPVAYHLPPVAGMGLLIAIYIGGSCGGAISAILLRIPGTPLAAATLLDGYPMAKSGRAAQAIGLAITASAIGGMIGGLILVFFAPLLAELALNFGPPEYFALAITGLISIAVVSAESTIRGLMSGCLGFLLATVGTDQLSMAERFTFGSSELLGGIHVVALVVGLFAISEALFQIRGGHLNKSPEVDTVKLSPEALLAALKHKVNLVRSSLIGTFFGTLPGAGGIISAFTSYAIARSVAKNRDEFGKGAEGGVVATEASNNACCGGALIPTFALAVPGDASCAVLMSALMLLGLQPGPQLFALNGDVVGGVFLSYLFSNVALLILGVLMVPLFVSVLKVKKSILVPIIVMLSILGTYALQSSMFDLWVMLAFGFIGYMMRLAKFPLAPIVIGFILGPIAEGNFRRSLLISQDGYSIFFERPIGTTILAINAVVIVASVLYAAYKSQGQRKVISESC</sequence>
<evidence type="ECO:0000313" key="4">
    <source>
        <dbReference type="Proteomes" id="UP001139488"/>
    </source>
</evidence>
<organism evidence="3 4">
    <name type="scientific">Vibrio gelatinilyticus</name>
    <dbReference type="NCBI Taxonomy" id="2893468"/>
    <lineage>
        <taxon>Bacteria</taxon>
        <taxon>Pseudomonadati</taxon>
        <taxon>Pseudomonadota</taxon>
        <taxon>Gammaproteobacteria</taxon>
        <taxon>Vibrionales</taxon>
        <taxon>Vibrionaceae</taxon>
        <taxon>Vibrio</taxon>
    </lineage>
</organism>
<feature type="transmembrane region" description="Helical" evidence="1">
    <location>
        <begin position="145"/>
        <end position="161"/>
    </location>
</feature>
<dbReference type="RefSeq" id="WP_244357818.1">
    <property type="nucleotide sequence ID" value="NZ_JAJNNZ010000009.1"/>
</dbReference>
<dbReference type="InterPro" id="IPR002823">
    <property type="entry name" value="DUF112_TM"/>
</dbReference>
<feature type="domain" description="DUF112" evidence="2">
    <location>
        <begin position="19"/>
        <end position="437"/>
    </location>
</feature>
<evidence type="ECO:0000259" key="2">
    <source>
        <dbReference type="Pfam" id="PF01970"/>
    </source>
</evidence>
<proteinExistence type="predicted"/>
<dbReference type="AlphaFoldDB" id="A0A9X2AWR3"/>
<feature type="transmembrane region" description="Helical" evidence="1">
    <location>
        <begin position="389"/>
        <end position="418"/>
    </location>
</feature>
<feature type="transmembrane region" description="Helical" evidence="1">
    <location>
        <begin position="107"/>
        <end position="133"/>
    </location>
</feature>
<keyword evidence="1" id="KW-0812">Transmembrane</keyword>
<feature type="transmembrane region" description="Helical" evidence="1">
    <location>
        <begin position="358"/>
        <end position="383"/>
    </location>
</feature>
<keyword evidence="1" id="KW-0472">Membrane</keyword>
<feature type="transmembrane region" description="Helical" evidence="1">
    <location>
        <begin position="198"/>
        <end position="219"/>
    </location>
</feature>